<evidence type="ECO:0000256" key="1">
    <source>
        <dbReference type="ARBA" id="ARBA00001974"/>
    </source>
</evidence>
<proteinExistence type="inferred from homology"/>
<dbReference type="GO" id="GO:0071949">
    <property type="term" value="F:FAD binding"/>
    <property type="evidence" value="ECO:0007669"/>
    <property type="project" value="TreeGrafter"/>
</dbReference>
<evidence type="ECO:0000256" key="8">
    <source>
        <dbReference type="RuleBase" id="RU003862"/>
    </source>
</evidence>
<evidence type="ECO:0000313" key="9">
    <source>
        <dbReference type="EMBL" id="GEM89369.1"/>
    </source>
</evidence>
<comment type="cofactor">
    <cofactor evidence="1 8">
        <name>FAD</name>
        <dbReference type="ChEBI" id="CHEBI:57692"/>
    </cofactor>
</comment>
<evidence type="ECO:0000256" key="4">
    <source>
        <dbReference type="ARBA" id="ARBA00022630"/>
    </source>
</evidence>
<comment type="pathway">
    <text evidence="2 8">One-carbon metabolism; tetrahydrofolate interconversion.</text>
</comment>
<evidence type="ECO:0000256" key="6">
    <source>
        <dbReference type="ARBA" id="ARBA00023002"/>
    </source>
</evidence>
<evidence type="ECO:0000256" key="2">
    <source>
        <dbReference type="ARBA" id="ARBA00004777"/>
    </source>
</evidence>
<dbReference type="InterPro" id="IPR003171">
    <property type="entry name" value="Mehydrof_redctse-like"/>
</dbReference>
<dbReference type="Gene3D" id="3.20.20.220">
    <property type="match status" value="1"/>
</dbReference>
<sequence>MRLTDKLGHGFVLTAEVDPPRGADPAPTLKQALILRGYVDAVNVSDAPMANLRMNSIMLAHLIQHHTGVEVIPHLTARDRNRLALQADLLGAWALGVKNVLVLGGDPPERGDHPEARPVYEFGAVGLVETIARLNRGENLSGGSLEGAPDLTPGVAVNPGAADLAAEAEKFWAKVEAGARFAQSQPVFCPETAATFLDALGGRSPVPILWGVLPLRSLKMARNVGRWTRVPEALVADLEREGRAAGMRAAQHVLRELHAAGMDGAHLYPLGRVELLKEMLKPLGARLG</sequence>
<evidence type="ECO:0000313" key="10">
    <source>
        <dbReference type="Proteomes" id="UP000321827"/>
    </source>
</evidence>
<dbReference type="AlphaFoldDB" id="A0A511RI99"/>
<dbReference type="PANTHER" id="PTHR45754">
    <property type="entry name" value="METHYLENETETRAHYDROFOLATE REDUCTASE"/>
    <property type="match status" value="1"/>
</dbReference>
<keyword evidence="4 8" id="KW-0285">Flavoprotein</keyword>
<keyword evidence="6 8" id="KW-0560">Oxidoreductase</keyword>
<dbReference type="CDD" id="cd00537">
    <property type="entry name" value="MTHFR"/>
    <property type="match status" value="1"/>
</dbReference>
<dbReference type="PANTHER" id="PTHR45754:SF3">
    <property type="entry name" value="METHYLENETETRAHYDROFOLATE REDUCTASE (NADPH)"/>
    <property type="match status" value="1"/>
</dbReference>
<dbReference type="GO" id="GO:0106312">
    <property type="term" value="F:methylenetetrahydrofolate reductase (NADH) activity"/>
    <property type="evidence" value="ECO:0007669"/>
    <property type="project" value="UniProtKB-EC"/>
</dbReference>
<dbReference type="Proteomes" id="UP000321827">
    <property type="component" value="Unassembled WGS sequence"/>
</dbReference>
<organism evidence="9 10">
    <name type="scientific">Oceanithermus desulfurans NBRC 100063</name>
    <dbReference type="NCBI Taxonomy" id="1227550"/>
    <lineage>
        <taxon>Bacteria</taxon>
        <taxon>Thermotogati</taxon>
        <taxon>Deinococcota</taxon>
        <taxon>Deinococci</taxon>
        <taxon>Thermales</taxon>
        <taxon>Thermaceae</taxon>
        <taxon>Oceanithermus</taxon>
    </lineage>
</organism>
<reference evidence="9 10" key="1">
    <citation type="submission" date="2019-07" db="EMBL/GenBank/DDBJ databases">
        <title>Whole genome shotgun sequence of Oceanithermus desulfurans NBRC 100063.</title>
        <authorList>
            <person name="Hosoyama A."/>
            <person name="Uohara A."/>
            <person name="Ohji S."/>
            <person name="Ichikawa N."/>
        </authorList>
    </citation>
    <scope>NUCLEOTIDE SEQUENCE [LARGE SCALE GENOMIC DNA]</scope>
    <source>
        <strain evidence="9 10">NBRC 100063</strain>
    </source>
</reference>
<evidence type="ECO:0000256" key="5">
    <source>
        <dbReference type="ARBA" id="ARBA00022827"/>
    </source>
</evidence>
<dbReference type="GO" id="GO:0005829">
    <property type="term" value="C:cytosol"/>
    <property type="evidence" value="ECO:0007669"/>
    <property type="project" value="TreeGrafter"/>
</dbReference>
<dbReference type="InterPro" id="IPR029041">
    <property type="entry name" value="FAD-linked_oxidoreductase-like"/>
</dbReference>
<name>A0A511RI99_9DEIN</name>
<accession>A0A511RI99</accession>
<dbReference type="Pfam" id="PF02219">
    <property type="entry name" value="MTHFR"/>
    <property type="match status" value="1"/>
</dbReference>
<dbReference type="OrthoDB" id="9812555at2"/>
<comment type="caution">
    <text evidence="9">The sequence shown here is derived from an EMBL/GenBank/DDBJ whole genome shotgun (WGS) entry which is preliminary data.</text>
</comment>
<keyword evidence="5 8" id="KW-0274">FAD</keyword>
<evidence type="ECO:0000256" key="7">
    <source>
        <dbReference type="ARBA" id="ARBA00048628"/>
    </source>
</evidence>
<gene>
    <name evidence="9" type="ORF">ODE01S_08030</name>
</gene>
<dbReference type="SUPFAM" id="SSF51730">
    <property type="entry name" value="FAD-linked oxidoreductase"/>
    <property type="match status" value="1"/>
</dbReference>
<comment type="similarity">
    <text evidence="3 8">Belongs to the methylenetetrahydrofolate reductase family.</text>
</comment>
<dbReference type="GO" id="GO:0035999">
    <property type="term" value="P:tetrahydrofolate interconversion"/>
    <property type="evidence" value="ECO:0007669"/>
    <property type="project" value="UniProtKB-UniPathway"/>
</dbReference>
<evidence type="ECO:0000256" key="3">
    <source>
        <dbReference type="ARBA" id="ARBA00006743"/>
    </source>
</evidence>
<dbReference type="UniPathway" id="UPA00193"/>
<protein>
    <recommendedName>
        <fullName evidence="8">Methylenetetrahydrofolate reductase</fullName>
    </recommendedName>
</protein>
<comment type="catalytic activity">
    <reaction evidence="7">
        <text>(6S)-5-methyl-5,6,7,8-tetrahydrofolate + NAD(+) = (6R)-5,10-methylene-5,6,7,8-tetrahydrofolate + NADH + H(+)</text>
        <dbReference type="Rhea" id="RHEA:19821"/>
        <dbReference type="ChEBI" id="CHEBI:15378"/>
        <dbReference type="ChEBI" id="CHEBI:15636"/>
        <dbReference type="ChEBI" id="CHEBI:18608"/>
        <dbReference type="ChEBI" id="CHEBI:57540"/>
        <dbReference type="ChEBI" id="CHEBI:57945"/>
        <dbReference type="EC" id="1.5.1.54"/>
    </reaction>
    <physiologicalReaction direction="right-to-left" evidence="7">
        <dbReference type="Rhea" id="RHEA:19823"/>
    </physiologicalReaction>
</comment>
<dbReference type="RefSeq" id="WP_147146118.1">
    <property type="nucleotide sequence ID" value="NZ_BJXN01000004.1"/>
</dbReference>
<dbReference type="GO" id="GO:0009086">
    <property type="term" value="P:methionine biosynthetic process"/>
    <property type="evidence" value="ECO:0007669"/>
    <property type="project" value="TreeGrafter"/>
</dbReference>
<dbReference type="EMBL" id="BJXN01000004">
    <property type="protein sequence ID" value="GEM89369.1"/>
    <property type="molecule type" value="Genomic_DNA"/>
</dbReference>